<keyword evidence="6 15" id="KW-0812">Transmembrane</keyword>
<evidence type="ECO:0000256" key="10">
    <source>
        <dbReference type="ARBA" id="ARBA00023128"/>
    </source>
</evidence>
<evidence type="ECO:0000256" key="4">
    <source>
        <dbReference type="ARBA" id="ARBA00022448"/>
    </source>
</evidence>
<accession>A0A8C1KPG0</accession>
<evidence type="ECO:0000256" key="9">
    <source>
        <dbReference type="ARBA" id="ARBA00022989"/>
    </source>
</evidence>
<feature type="repeat" description="Solcar" evidence="15">
    <location>
        <begin position="142"/>
        <end position="225"/>
    </location>
</feature>
<evidence type="ECO:0000256" key="16">
    <source>
        <dbReference type="RuleBase" id="RU000488"/>
    </source>
</evidence>
<name>A0A8C1KPG0_CYPCA</name>
<comment type="function">
    <text evidence="14">ADP:ATP antiporter that mediates import of ADP into the mitochondrial matrix for ATP synthesis, and export of ATP out to fuel the cell. Cycles between the cytoplasmic-open state (c-state) and the matrix-open state (m-state): operates by the alternating access mechanism with a single substrate-binding site intermittently exposed to either the cytosolic (c-state) or matrix (m-state) side of the inner mitochondrial membrane.</text>
</comment>
<keyword evidence="4 16" id="KW-0813">Transport</keyword>
<keyword evidence="11 15" id="KW-0472">Membrane</keyword>
<reference evidence="18" key="1">
    <citation type="submission" date="2025-08" db="UniProtKB">
        <authorList>
            <consortium name="Ensembl"/>
        </authorList>
    </citation>
    <scope>IDENTIFICATION</scope>
</reference>
<evidence type="ECO:0000256" key="14">
    <source>
        <dbReference type="ARBA" id="ARBA00045250"/>
    </source>
</evidence>
<dbReference type="AlphaFoldDB" id="A0A8C1KPG0"/>
<evidence type="ECO:0000256" key="5">
    <source>
        <dbReference type="ARBA" id="ARBA00022449"/>
    </source>
</evidence>
<keyword evidence="8" id="KW-0999">Mitochondrion inner membrane</keyword>
<evidence type="ECO:0000256" key="3">
    <source>
        <dbReference type="ARBA" id="ARBA00011245"/>
    </source>
</evidence>
<evidence type="ECO:0000256" key="1">
    <source>
        <dbReference type="ARBA" id="ARBA00004448"/>
    </source>
</evidence>
<organism evidence="18 19">
    <name type="scientific">Cyprinus carpio</name>
    <name type="common">Common carp</name>
    <dbReference type="NCBI Taxonomy" id="7962"/>
    <lineage>
        <taxon>Eukaryota</taxon>
        <taxon>Metazoa</taxon>
        <taxon>Chordata</taxon>
        <taxon>Craniata</taxon>
        <taxon>Vertebrata</taxon>
        <taxon>Euteleostomi</taxon>
        <taxon>Actinopterygii</taxon>
        <taxon>Neopterygii</taxon>
        <taxon>Teleostei</taxon>
        <taxon>Ostariophysi</taxon>
        <taxon>Cypriniformes</taxon>
        <taxon>Cyprinidae</taxon>
        <taxon>Cyprininae</taxon>
        <taxon>Cyprinus</taxon>
    </lineage>
</organism>
<keyword evidence="10" id="KW-0496">Mitochondrion</keyword>
<protein>
    <recommendedName>
        <fullName evidence="17">ADP/ATP translocase</fullName>
    </recommendedName>
    <alternativeName>
        <fullName evidence="17">ADP,ATP carrier protein</fullName>
    </alternativeName>
</protein>
<evidence type="ECO:0000256" key="11">
    <source>
        <dbReference type="ARBA" id="ARBA00023136"/>
    </source>
</evidence>
<dbReference type="GO" id="GO:0005743">
    <property type="term" value="C:mitochondrial inner membrane"/>
    <property type="evidence" value="ECO:0007669"/>
    <property type="project" value="UniProtKB-SubCell"/>
</dbReference>
<keyword evidence="9" id="KW-1133">Transmembrane helix</keyword>
<dbReference type="InterPro" id="IPR002113">
    <property type="entry name" value="ADT_euk_type"/>
</dbReference>
<comment type="catalytic activity">
    <reaction evidence="12">
        <text>ADP(in) + ATP(out) = ADP(out) + ATP(in)</text>
        <dbReference type="Rhea" id="RHEA:34999"/>
        <dbReference type="ChEBI" id="CHEBI:30616"/>
        <dbReference type="ChEBI" id="CHEBI:456216"/>
    </reaction>
    <physiologicalReaction direction="left-to-right" evidence="12">
        <dbReference type="Rhea" id="RHEA:35000"/>
    </physiologicalReaction>
</comment>
<keyword evidence="5" id="KW-0050">Antiport</keyword>
<evidence type="ECO:0000313" key="18">
    <source>
        <dbReference type="Ensembl" id="ENSCCRP00010050535.1"/>
    </source>
</evidence>
<dbReference type="PANTHER" id="PTHR45635:SF14">
    <property type="entry name" value="ADP_ATP TRANSLOCASE"/>
    <property type="match status" value="1"/>
</dbReference>
<dbReference type="InterPro" id="IPR023395">
    <property type="entry name" value="MCP_dom_sf"/>
</dbReference>
<evidence type="ECO:0000256" key="17">
    <source>
        <dbReference type="RuleBase" id="RU368008"/>
    </source>
</evidence>
<keyword evidence="19" id="KW-1185">Reference proteome</keyword>
<evidence type="ECO:0000256" key="8">
    <source>
        <dbReference type="ARBA" id="ARBA00022792"/>
    </source>
</evidence>
<comment type="subcellular location">
    <subcellularLocation>
        <location evidence="17">Membrane</location>
        <topology evidence="17">Multi-pass membrane protein</topology>
    </subcellularLocation>
    <subcellularLocation>
        <location evidence="1">Mitochondrion inner membrane</location>
        <topology evidence="1">Multi-pass membrane protein</topology>
    </subcellularLocation>
</comment>
<comment type="function">
    <text evidence="17">Catalyzes the exchange of ADP and ATP across the membrane.</text>
</comment>
<dbReference type="Proteomes" id="UP000694427">
    <property type="component" value="Unplaced"/>
</dbReference>
<dbReference type="Ensembl" id="ENSCCRT00010055389.1">
    <property type="protein sequence ID" value="ENSCCRP00010050535.1"/>
    <property type="gene ID" value="ENSCCRG00010021337.1"/>
</dbReference>
<evidence type="ECO:0000256" key="12">
    <source>
        <dbReference type="ARBA" id="ARBA00024143"/>
    </source>
</evidence>
<evidence type="ECO:0000313" key="19">
    <source>
        <dbReference type="Proteomes" id="UP000694427"/>
    </source>
</evidence>
<dbReference type="InterPro" id="IPR018108">
    <property type="entry name" value="MCP_transmembrane"/>
</dbReference>
<dbReference type="GO" id="GO:0140021">
    <property type="term" value="P:mitochondrial ADP transmembrane transport"/>
    <property type="evidence" value="ECO:0007669"/>
    <property type="project" value="InterPro"/>
</dbReference>
<reference evidence="18" key="2">
    <citation type="submission" date="2025-09" db="UniProtKB">
        <authorList>
            <consortium name="Ensembl"/>
        </authorList>
    </citation>
    <scope>IDENTIFICATION</scope>
</reference>
<keyword evidence="7" id="KW-0677">Repeat</keyword>
<proteinExistence type="inferred from homology"/>
<comment type="subunit">
    <text evidence="3 17">Monomer.</text>
</comment>
<comment type="similarity">
    <text evidence="2 16">Belongs to the mitochondrial carrier (TC 2.A.29) family.</text>
</comment>
<evidence type="ECO:0000256" key="15">
    <source>
        <dbReference type="PROSITE-ProRule" id="PRU00282"/>
    </source>
</evidence>
<dbReference type="Pfam" id="PF00153">
    <property type="entry name" value="Mito_carr"/>
    <property type="match status" value="2"/>
</dbReference>
<evidence type="ECO:0000256" key="2">
    <source>
        <dbReference type="ARBA" id="ARBA00006375"/>
    </source>
</evidence>
<dbReference type="PRINTS" id="PR00926">
    <property type="entry name" value="MITOCARRIER"/>
</dbReference>
<dbReference type="SUPFAM" id="SSF103506">
    <property type="entry name" value="Mitochondrial carrier"/>
    <property type="match status" value="1"/>
</dbReference>
<dbReference type="GO" id="GO:1901029">
    <property type="term" value="P:negative regulation of mitochondrial outer membrane permeabilization involved in apoptotic signaling pathway"/>
    <property type="evidence" value="ECO:0007669"/>
    <property type="project" value="TreeGrafter"/>
</dbReference>
<evidence type="ECO:0000256" key="6">
    <source>
        <dbReference type="ARBA" id="ARBA00022692"/>
    </source>
</evidence>
<dbReference type="InterPro" id="IPR002067">
    <property type="entry name" value="MCP"/>
</dbReference>
<evidence type="ECO:0000256" key="7">
    <source>
        <dbReference type="ARBA" id="ARBA00022737"/>
    </source>
</evidence>
<sequence>GNENIVAFSLYLLTFHLYTKVQHANKQITADKRYKGIVDCVVHIPKEQGFLYFPTQALNFAFKDKYKKIFLEGVDKRTQFWRYFAGNLTSGGAAGATSLCFIYPLDFARTRLSADLGKAGAEREQATGLGKDLQHPFCISLRYPCFTGIQSVTAVAGLASHPFDTICCRVMMQSARKEGNLTMYSGSIDCWRKTARDEGGKVFFWGTWSNVLRVMGGAFLLKKII</sequence>
<dbReference type="PANTHER" id="PTHR45635">
    <property type="entry name" value="ADP,ATP CARRIER PROTEIN 1-RELATED-RELATED"/>
    <property type="match status" value="1"/>
</dbReference>
<dbReference type="PROSITE" id="PS50920">
    <property type="entry name" value="SOLCAR"/>
    <property type="match status" value="1"/>
</dbReference>
<dbReference type="GO" id="GO:1990544">
    <property type="term" value="P:mitochondrial ATP transmembrane transport"/>
    <property type="evidence" value="ECO:0007669"/>
    <property type="project" value="InterPro"/>
</dbReference>
<dbReference type="Gene3D" id="1.50.40.10">
    <property type="entry name" value="Mitochondrial carrier domain"/>
    <property type="match status" value="2"/>
</dbReference>
<evidence type="ECO:0000256" key="13">
    <source>
        <dbReference type="ARBA" id="ARBA00024169"/>
    </source>
</evidence>
<dbReference type="PRINTS" id="PR00927">
    <property type="entry name" value="ADPTRNSLCASE"/>
</dbReference>
<comment type="catalytic activity">
    <reaction evidence="13">
        <text>H(+)(in) = H(+)(out)</text>
        <dbReference type="Rhea" id="RHEA:34979"/>
        <dbReference type="ChEBI" id="CHEBI:15378"/>
    </reaction>
</comment>
<dbReference type="GO" id="GO:0005471">
    <property type="term" value="F:ATP:ADP antiporter activity"/>
    <property type="evidence" value="ECO:0007669"/>
    <property type="project" value="UniProtKB-UniRule"/>
</dbReference>